<evidence type="ECO:0000313" key="7">
    <source>
        <dbReference type="RefSeq" id="XP_022159502.1"/>
    </source>
</evidence>
<gene>
    <name evidence="7" type="primary">LOC111025900</name>
</gene>
<dbReference type="RefSeq" id="XP_022159502.1">
    <property type="nucleotide sequence ID" value="XM_022303810.1"/>
</dbReference>
<evidence type="ECO:0000256" key="3">
    <source>
        <dbReference type="ARBA" id="ARBA00022833"/>
    </source>
</evidence>
<dbReference type="AlphaFoldDB" id="A0A6J1E009"/>
<dbReference type="PROSITE" id="PS50089">
    <property type="entry name" value="ZF_RING_2"/>
    <property type="match status" value="1"/>
</dbReference>
<dbReference type="OrthoDB" id="8062037at2759"/>
<dbReference type="Proteomes" id="UP000504603">
    <property type="component" value="Unplaced"/>
</dbReference>
<feature type="domain" description="RING-type" evidence="5">
    <location>
        <begin position="116"/>
        <end position="159"/>
    </location>
</feature>
<protein>
    <submittedName>
        <fullName evidence="7">RING-H2 finger protein ATL2-like</fullName>
    </submittedName>
</protein>
<dbReference type="InterPro" id="IPR001841">
    <property type="entry name" value="Znf_RING"/>
</dbReference>
<keyword evidence="6" id="KW-1185">Reference proteome</keyword>
<dbReference type="InterPro" id="IPR013083">
    <property type="entry name" value="Znf_RING/FYVE/PHD"/>
</dbReference>
<dbReference type="Pfam" id="PF13639">
    <property type="entry name" value="zf-RING_2"/>
    <property type="match status" value="1"/>
</dbReference>
<keyword evidence="1" id="KW-0479">Metal-binding</keyword>
<dbReference type="SMART" id="SM00184">
    <property type="entry name" value="RING"/>
    <property type="match status" value="1"/>
</dbReference>
<dbReference type="GeneID" id="111025900"/>
<evidence type="ECO:0000256" key="1">
    <source>
        <dbReference type="ARBA" id="ARBA00022723"/>
    </source>
</evidence>
<dbReference type="KEGG" id="mcha:111025900"/>
<name>A0A6J1E009_MOMCH</name>
<evidence type="ECO:0000256" key="4">
    <source>
        <dbReference type="PROSITE-ProRule" id="PRU00175"/>
    </source>
</evidence>
<dbReference type="PANTHER" id="PTHR45969:SF81">
    <property type="entry name" value="OS08G0157400 PROTEIN"/>
    <property type="match status" value="1"/>
</dbReference>
<keyword evidence="3" id="KW-0862">Zinc</keyword>
<proteinExistence type="predicted"/>
<evidence type="ECO:0000256" key="2">
    <source>
        <dbReference type="ARBA" id="ARBA00022771"/>
    </source>
</evidence>
<dbReference type="GO" id="GO:0016567">
    <property type="term" value="P:protein ubiquitination"/>
    <property type="evidence" value="ECO:0007669"/>
    <property type="project" value="TreeGrafter"/>
</dbReference>
<dbReference type="PANTHER" id="PTHR45969">
    <property type="entry name" value="RING ZINC FINGER PROTEIN-RELATED"/>
    <property type="match status" value="1"/>
</dbReference>
<evidence type="ECO:0000259" key="5">
    <source>
        <dbReference type="PROSITE" id="PS50089"/>
    </source>
</evidence>
<evidence type="ECO:0000313" key="6">
    <source>
        <dbReference type="Proteomes" id="UP000504603"/>
    </source>
</evidence>
<dbReference type="Gene3D" id="3.30.40.10">
    <property type="entry name" value="Zinc/RING finger domain, C3HC4 (zinc finger)"/>
    <property type="match status" value="1"/>
</dbReference>
<organism evidence="6 7">
    <name type="scientific">Momordica charantia</name>
    <name type="common">Bitter gourd</name>
    <name type="synonym">Balsam pear</name>
    <dbReference type="NCBI Taxonomy" id="3673"/>
    <lineage>
        <taxon>Eukaryota</taxon>
        <taxon>Viridiplantae</taxon>
        <taxon>Streptophyta</taxon>
        <taxon>Embryophyta</taxon>
        <taxon>Tracheophyta</taxon>
        <taxon>Spermatophyta</taxon>
        <taxon>Magnoliopsida</taxon>
        <taxon>eudicotyledons</taxon>
        <taxon>Gunneridae</taxon>
        <taxon>Pentapetalae</taxon>
        <taxon>rosids</taxon>
        <taxon>fabids</taxon>
        <taxon>Cucurbitales</taxon>
        <taxon>Cucurbitaceae</taxon>
        <taxon>Momordiceae</taxon>
        <taxon>Momordica</taxon>
    </lineage>
</organism>
<sequence length="175" mass="20228">MGFLYFAINGHRCSQILHFFTGIFRRLKHLGVYLGVLKPPPQQPEDADDRVDRPTSYVFVTEGLCPSLVTVPATDLQARIKKSLPIVEFGDFAAKGELKFWEDWEEEEEEEEKGRCTICLSKMEKSEKMRELSNCCHVFHKECLDTWIDEFQITCPICRSMLLPAGEGDGLRYFR</sequence>
<dbReference type="GO" id="GO:0061630">
    <property type="term" value="F:ubiquitin protein ligase activity"/>
    <property type="evidence" value="ECO:0007669"/>
    <property type="project" value="TreeGrafter"/>
</dbReference>
<accession>A0A6J1E009</accession>
<dbReference type="SUPFAM" id="SSF57850">
    <property type="entry name" value="RING/U-box"/>
    <property type="match status" value="1"/>
</dbReference>
<keyword evidence="2 4" id="KW-0863">Zinc-finger</keyword>
<reference evidence="7" key="1">
    <citation type="submission" date="2025-08" db="UniProtKB">
        <authorList>
            <consortium name="RefSeq"/>
        </authorList>
    </citation>
    <scope>IDENTIFICATION</scope>
    <source>
        <strain evidence="7">OHB3-1</strain>
    </source>
</reference>
<dbReference type="GO" id="GO:0008270">
    <property type="term" value="F:zinc ion binding"/>
    <property type="evidence" value="ECO:0007669"/>
    <property type="project" value="UniProtKB-KW"/>
</dbReference>